<accession>A0A0S6W1B1</accession>
<dbReference type="PANTHER" id="PTHR30217:SF6">
    <property type="entry name" value="TRNA HYDROXYLATION PROTEIN P"/>
    <property type="match status" value="1"/>
</dbReference>
<dbReference type="Pfam" id="PF01136">
    <property type="entry name" value="Peptidase_U32"/>
    <property type="match status" value="1"/>
</dbReference>
<keyword evidence="2" id="KW-0378">Hydrolase</keyword>
<dbReference type="GO" id="GO:0008233">
    <property type="term" value="F:peptidase activity"/>
    <property type="evidence" value="ECO:0007669"/>
    <property type="project" value="UniProtKB-KW"/>
</dbReference>
<dbReference type="EMBL" id="DF820459">
    <property type="protein sequence ID" value="GAK53592.1"/>
    <property type="molecule type" value="Genomic_DNA"/>
</dbReference>
<name>A0A0S6W1B1_9BACT</name>
<dbReference type="Proteomes" id="UP000030700">
    <property type="component" value="Unassembled WGS sequence"/>
</dbReference>
<comment type="similarity">
    <text evidence="3">Belongs to the peptidase U32 family.</text>
</comment>
<reference evidence="5" key="1">
    <citation type="journal article" date="2015" name="PeerJ">
        <title>First genomic representation of candidate bacterial phylum KSB3 points to enhanced environmental sensing as a trigger of wastewater bulking.</title>
        <authorList>
            <person name="Sekiguchi Y."/>
            <person name="Ohashi A."/>
            <person name="Parks D.H."/>
            <person name="Yamauchi T."/>
            <person name="Tyson G.W."/>
            <person name="Hugenholtz P."/>
        </authorList>
    </citation>
    <scope>NUCLEOTIDE SEQUENCE [LARGE SCALE GENOMIC DNA]</scope>
</reference>
<keyword evidence="6" id="KW-1185">Reference proteome</keyword>
<evidence type="ECO:0000313" key="5">
    <source>
        <dbReference type="EMBL" id="GAK53592.1"/>
    </source>
</evidence>
<evidence type="ECO:0000256" key="2">
    <source>
        <dbReference type="ARBA" id="ARBA00022801"/>
    </source>
</evidence>
<evidence type="ECO:0000313" key="6">
    <source>
        <dbReference type="Proteomes" id="UP000030700"/>
    </source>
</evidence>
<keyword evidence="1 5" id="KW-0645">Protease</keyword>
<dbReference type="InterPro" id="IPR051454">
    <property type="entry name" value="RNA/ubiquinone_mod_enzymes"/>
</dbReference>
<organism evidence="5">
    <name type="scientific">Candidatus Moduliflexus flocculans</name>
    <dbReference type="NCBI Taxonomy" id="1499966"/>
    <lineage>
        <taxon>Bacteria</taxon>
        <taxon>Candidatus Moduliflexota</taxon>
        <taxon>Candidatus Moduliflexia</taxon>
        <taxon>Candidatus Moduliflexales</taxon>
        <taxon>Candidatus Moduliflexaceae</taxon>
    </lineage>
</organism>
<dbReference type="InterPro" id="IPR001539">
    <property type="entry name" value="Peptidase_U32"/>
</dbReference>
<gene>
    <name evidence="5" type="ORF">U14_04858</name>
</gene>
<dbReference type="Gene3D" id="2.40.30.10">
    <property type="entry name" value="Translation factors"/>
    <property type="match status" value="1"/>
</dbReference>
<proteinExistence type="inferred from homology"/>
<evidence type="ECO:0000256" key="1">
    <source>
        <dbReference type="ARBA" id="ARBA00022670"/>
    </source>
</evidence>
<dbReference type="Pfam" id="PF16325">
    <property type="entry name" value="Peptidase_U32_C"/>
    <property type="match status" value="1"/>
</dbReference>
<dbReference type="STRING" id="1499966.U14_04858"/>
<sequence length="420" mass="47365">MKSFPELVMPAGTLEKLQFACAYGADAVYAGIPKFSLRARTNSFTEADLAEGIRYAHERGVKVFVTLNIFARNSRIEPSIEALRAIQPLQPDAVILSDPGLVMLVRREFPDLELHLSTQANTMNWAAAQFWKEQGIKRVILPRELSLPEIAEIHARVPEIDLEAFVHGAMCVSYSGRCLLSSYLTHRDANLGACANSCRWQYRLHERPAEFALEEVERPGELFPIEEDEHGTYILNSKDLCAVEYLRPLWEAGVTGFKIEGRTKSVYYLAHIGRAYRRALDALRENQPLDPGVFDDIRATASRELMPGFLIKLPEAARQNYERGFSEYSTYQFGGVVLEAMPERHLLKIEVKNRLIVGDQIEFMTPQENISQELRAMFALNGEPLTEAHGGGTRVLLAVEHAIPPFSLVRLPMRKSHETA</sequence>
<dbReference type="AlphaFoldDB" id="A0A0S6W1B1"/>
<dbReference type="HOGENOM" id="CLU_011540_0_2_0"/>
<dbReference type="GO" id="GO:0006508">
    <property type="term" value="P:proteolysis"/>
    <property type="evidence" value="ECO:0007669"/>
    <property type="project" value="UniProtKB-KW"/>
</dbReference>
<evidence type="ECO:0000256" key="3">
    <source>
        <dbReference type="ARBA" id="ARBA00038374"/>
    </source>
</evidence>
<feature type="domain" description="Peptidase family U32 C-terminal" evidence="4">
    <location>
        <begin position="330"/>
        <end position="410"/>
    </location>
</feature>
<evidence type="ECO:0000259" key="4">
    <source>
        <dbReference type="Pfam" id="PF16325"/>
    </source>
</evidence>
<dbReference type="InterPro" id="IPR032525">
    <property type="entry name" value="Peptidase_U32_C"/>
</dbReference>
<dbReference type="PANTHER" id="PTHR30217">
    <property type="entry name" value="PEPTIDASE U32 FAMILY"/>
    <property type="match status" value="1"/>
</dbReference>
<protein>
    <submittedName>
        <fullName evidence="5">Protease</fullName>
    </submittedName>
</protein>
<dbReference type="PROSITE" id="PS01276">
    <property type="entry name" value="PEPTIDASE_U32"/>
    <property type="match status" value="1"/>
</dbReference>